<organism evidence="1 2">
    <name type="scientific">Candidatus Burkholderia pumila</name>
    <dbReference type="NCBI Taxonomy" id="1090375"/>
    <lineage>
        <taxon>Bacteria</taxon>
        <taxon>Pseudomonadati</taxon>
        <taxon>Pseudomonadota</taxon>
        <taxon>Betaproteobacteria</taxon>
        <taxon>Burkholderiales</taxon>
        <taxon>Burkholderiaceae</taxon>
        <taxon>Burkholderia</taxon>
    </lineage>
</organism>
<comment type="caution">
    <text evidence="1">The sequence shown here is derived from an EMBL/GenBank/DDBJ whole genome shotgun (WGS) entry which is preliminary data.</text>
</comment>
<dbReference type="Proteomes" id="UP000242951">
    <property type="component" value="Unassembled WGS sequence"/>
</dbReference>
<dbReference type="EMBL" id="LELG01000134">
    <property type="protein sequence ID" value="KMQ80207.1"/>
    <property type="molecule type" value="Genomic_DNA"/>
</dbReference>
<accession>A0ABR5HLH8</accession>
<proteinExistence type="predicted"/>
<name>A0ABR5HLH8_9BURK</name>
<sequence>MTTTERDVLEVARESGMTVLLDDRIGRQEYMSVSGSAEALHRFALAMRETPTDACHRVRAARSVAMNPLITVRMRERIASVLSRRMQGRTRGKLRA</sequence>
<keyword evidence="2" id="KW-1185">Reference proteome</keyword>
<protein>
    <submittedName>
        <fullName evidence="1">Uncharacterized protein</fullName>
    </submittedName>
</protein>
<reference evidence="1 2" key="1">
    <citation type="submission" date="2015-06" db="EMBL/GenBank/DDBJ databases">
        <title>Comparative genomics of Burkholderia leaf nodule symbionts.</title>
        <authorList>
            <person name="Carlier A."/>
            <person name="Eberl L."/>
            <person name="Pinto-Carbo M."/>
        </authorList>
    </citation>
    <scope>NUCLEOTIDE SEQUENCE [LARGE SCALE GENOMIC DNA]</scope>
    <source>
        <strain evidence="1 2">UZHbot3</strain>
    </source>
</reference>
<gene>
    <name evidence="1" type="ORF">BPMI_03760</name>
</gene>
<evidence type="ECO:0000313" key="1">
    <source>
        <dbReference type="EMBL" id="KMQ80207.1"/>
    </source>
</evidence>
<evidence type="ECO:0000313" key="2">
    <source>
        <dbReference type="Proteomes" id="UP000242951"/>
    </source>
</evidence>